<evidence type="ECO:0000256" key="3">
    <source>
        <dbReference type="ARBA" id="ARBA00022729"/>
    </source>
</evidence>
<dbReference type="InterPro" id="IPR039424">
    <property type="entry name" value="SBP_5"/>
</dbReference>
<dbReference type="PROSITE" id="PS01040">
    <property type="entry name" value="SBP_BACTERIAL_5"/>
    <property type="match status" value="1"/>
</dbReference>
<sequence length="529" mass="59514">MLKTLNKSIILILILLLAACNSESTAIHKDVKGVNNDPKENAYSGGDLRIAIDAQPSTLDTHTVSTTATKEIARHIYETLLTVDSNYEVVPMLAESYEQSEDQLTYTFHLRKGVKFHNGKEMKAEDVIASMERWLKSAPRAANAVGAGIFTEKDEYTVVFELESSAFGLLDVFAATNQFAAIMPKEVIESASNGPVTEIIGTGPFRFVEWKQDQYIQLEKFDDYVPVDLPSDGLSGKKEALVDNIYFDVVTDESIRLAGLITGEYHYAYGLSYDNYNQIEKTPGLEPSVNLYGAHNIVFNKKEGIVTNPKLRQAINYAINKEEILSGTFINKDFYRLDNGVMLKEQVKWNTDAGKEFYNGQDLEKAKALLKEAGYNGEEIRVLATRDYNFVYTPAVIFKEQMERIGVNVKLDITDWGTLVQKVREPNGWEVLFNGYAPVSTPTQTTLLDKDSPGWPEDEKLISLLEGIRKAESQEVALAKLAELQEYNWSEYLSYIKLGDFYRLSAYQDIVKGIGYFEGIVLWNTSLAE</sequence>
<evidence type="ECO:0000256" key="2">
    <source>
        <dbReference type="ARBA" id="ARBA00005695"/>
    </source>
</evidence>
<evidence type="ECO:0000256" key="4">
    <source>
        <dbReference type="SAM" id="SignalP"/>
    </source>
</evidence>
<feature type="chain" id="PRO_5026912781" evidence="4">
    <location>
        <begin position="27"/>
        <end position="529"/>
    </location>
</feature>
<feature type="signal peptide" evidence="4">
    <location>
        <begin position="1"/>
        <end position="26"/>
    </location>
</feature>
<dbReference type="Gene3D" id="3.10.105.10">
    <property type="entry name" value="Dipeptide-binding Protein, Domain 3"/>
    <property type="match status" value="1"/>
</dbReference>
<dbReference type="InterPro" id="IPR030678">
    <property type="entry name" value="Peptide/Ni-bd"/>
</dbReference>
<protein>
    <submittedName>
        <fullName evidence="6">ABC transporter substrate-binding protein</fullName>
    </submittedName>
</protein>
<dbReference type="GO" id="GO:0042597">
    <property type="term" value="C:periplasmic space"/>
    <property type="evidence" value="ECO:0007669"/>
    <property type="project" value="UniProtKB-ARBA"/>
</dbReference>
<dbReference type="InterPro" id="IPR023765">
    <property type="entry name" value="SBP_5_CS"/>
</dbReference>
<comment type="caution">
    <text evidence="6">The sequence shown here is derived from an EMBL/GenBank/DDBJ whole genome shotgun (WGS) entry which is preliminary data.</text>
</comment>
<evidence type="ECO:0000256" key="1">
    <source>
        <dbReference type="ARBA" id="ARBA00004193"/>
    </source>
</evidence>
<dbReference type="AlphaFoldDB" id="A0A6L3V2Z2"/>
<dbReference type="PROSITE" id="PS51257">
    <property type="entry name" value="PROKAR_LIPOPROTEIN"/>
    <property type="match status" value="1"/>
</dbReference>
<comment type="similarity">
    <text evidence="2">Belongs to the bacterial solute-binding protein 5 family.</text>
</comment>
<dbReference type="GO" id="GO:0015833">
    <property type="term" value="P:peptide transport"/>
    <property type="evidence" value="ECO:0007669"/>
    <property type="project" value="TreeGrafter"/>
</dbReference>
<dbReference type="PIRSF" id="PIRSF002741">
    <property type="entry name" value="MppA"/>
    <property type="match status" value="1"/>
</dbReference>
<keyword evidence="7" id="KW-1185">Reference proteome</keyword>
<dbReference type="Pfam" id="PF00496">
    <property type="entry name" value="SBP_bac_5"/>
    <property type="match status" value="1"/>
</dbReference>
<dbReference type="OrthoDB" id="9796817at2"/>
<accession>A0A6L3V2Z2</accession>
<organism evidence="6 7">
    <name type="scientific">Cytobacillus depressus</name>
    <dbReference type="NCBI Taxonomy" id="1602942"/>
    <lineage>
        <taxon>Bacteria</taxon>
        <taxon>Bacillati</taxon>
        <taxon>Bacillota</taxon>
        <taxon>Bacilli</taxon>
        <taxon>Bacillales</taxon>
        <taxon>Bacillaceae</taxon>
        <taxon>Cytobacillus</taxon>
    </lineage>
</organism>
<dbReference type="InterPro" id="IPR000914">
    <property type="entry name" value="SBP_5_dom"/>
</dbReference>
<reference evidence="6 7" key="1">
    <citation type="journal article" date="2016" name="Antonie Van Leeuwenhoek">
        <title>Bacillus depressus sp. nov., isolated from soil of a sunflower field.</title>
        <authorList>
            <person name="Wei X."/>
            <person name="Xin D."/>
            <person name="Xin Y."/>
            <person name="Zhang H."/>
            <person name="Wang T."/>
            <person name="Zhang J."/>
        </authorList>
    </citation>
    <scope>NUCLEOTIDE SEQUENCE [LARGE SCALE GENOMIC DNA]</scope>
    <source>
        <strain evidence="6 7">BZ1</strain>
    </source>
</reference>
<name>A0A6L3V2Z2_9BACI</name>
<dbReference type="Proteomes" id="UP000481030">
    <property type="component" value="Unassembled WGS sequence"/>
</dbReference>
<dbReference type="GO" id="GO:1904680">
    <property type="term" value="F:peptide transmembrane transporter activity"/>
    <property type="evidence" value="ECO:0007669"/>
    <property type="project" value="TreeGrafter"/>
</dbReference>
<proteinExistence type="inferred from homology"/>
<evidence type="ECO:0000313" key="6">
    <source>
        <dbReference type="EMBL" id="KAB2333328.1"/>
    </source>
</evidence>
<dbReference type="Gene3D" id="3.40.190.10">
    <property type="entry name" value="Periplasmic binding protein-like II"/>
    <property type="match status" value="1"/>
</dbReference>
<dbReference type="PANTHER" id="PTHR30290:SF38">
    <property type="entry name" value="D,D-DIPEPTIDE-BINDING PERIPLASMIC PROTEIN DDPA-RELATED"/>
    <property type="match status" value="1"/>
</dbReference>
<keyword evidence="3 4" id="KW-0732">Signal</keyword>
<dbReference type="SUPFAM" id="SSF53850">
    <property type="entry name" value="Periplasmic binding protein-like II"/>
    <property type="match status" value="1"/>
</dbReference>
<dbReference type="EMBL" id="WBOS01000007">
    <property type="protein sequence ID" value="KAB2333328.1"/>
    <property type="molecule type" value="Genomic_DNA"/>
</dbReference>
<comment type="subcellular location">
    <subcellularLocation>
        <location evidence="1">Cell membrane</location>
        <topology evidence="1">Lipid-anchor</topology>
    </subcellularLocation>
</comment>
<dbReference type="GO" id="GO:0043190">
    <property type="term" value="C:ATP-binding cassette (ABC) transporter complex"/>
    <property type="evidence" value="ECO:0007669"/>
    <property type="project" value="InterPro"/>
</dbReference>
<feature type="domain" description="Solute-binding protein family 5" evidence="5">
    <location>
        <begin position="88"/>
        <end position="446"/>
    </location>
</feature>
<gene>
    <name evidence="6" type="ORF">F7731_15850</name>
</gene>
<dbReference type="PANTHER" id="PTHR30290">
    <property type="entry name" value="PERIPLASMIC BINDING COMPONENT OF ABC TRANSPORTER"/>
    <property type="match status" value="1"/>
</dbReference>
<evidence type="ECO:0000313" key="7">
    <source>
        <dbReference type="Proteomes" id="UP000481030"/>
    </source>
</evidence>
<dbReference type="CDD" id="cd08502">
    <property type="entry name" value="PBP2_NikA_DppA_OppA_like_16"/>
    <property type="match status" value="1"/>
</dbReference>
<evidence type="ECO:0000259" key="5">
    <source>
        <dbReference type="Pfam" id="PF00496"/>
    </source>
</evidence>